<dbReference type="Proteomes" id="UP001597183">
    <property type="component" value="Unassembled WGS sequence"/>
</dbReference>
<protein>
    <submittedName>
        <fullName evidence="2">Uncharacterized protein</fullName>
    </submittedName>
</protein>
<evidence type="ECO:0000313" key="2">
    <source>
        <dbReference type="EMBL" id="MFD1364460.1"/>
    </source>
</evidence>
<sequence length="69" mass="7419">MSPSIGSSGTSSWTSYAAWMRLQNQRRPESGSVGGAQREPAAADPGTVARTEPQRVVRLRPGHRLDVTV</sequence>
<gene>
    <name evidence="2" type="ORF">ACFQ5G_03765</name>
</gene>
<organism evidence="2 3">
    <name type="scientific">Actinoplanes sichuanensis</name>
    <dbReference type="NCBI Taxonomy" id="512349"/>
    <lineage>
        <taxon>Bacteria</taxon>
        <taxon>Bacillati</taxon>
        <taxon>Actinomycetota</taxon>
        <taxon>Actinomycetes</taxon>
        <taxon>Micromonosporales</taxon>
        <taxon>Micromonosporaceae</taxon>
        <taxon>Actinoplanes</taxon>
    </lineage>
</organism>
<keyword evidence="3" id="KW-1185">Reference proteome</keyword>
<reference evidence="3" key="1">
    <citation type="journal article" date="2019" name="Int. J. Syst. Evol. Microbiol.">
        <title>The Global Catalogue of Microorganisms (GCM) 10K type strain sequencing project: providing services to taxonomists for standard genome sequencing and annotation.</title>
        <authorList>
            <consortium name="The Broad Institute Genomics Platform"/>
            <consortium name="The Broad Institute Genome Sequencing Center for Infectious Disease"/>
            <person name="Wu L."/>
            <person name="Ma J."/>
        </authorList>
    </citation>
    <scope>NUCLEOTIDE SEQUENCE [LARGE SCALE GENOMIC DNA]</scope>
    <source>
        <strain evidence="3">CCM 7526</strain>
    </source>
</reference>
<evidence type="ECO:0000313" key="3">
    <source>
        <dbReference type="Proteomes" id="UP001597183"/>
    </source>
</evidence>
<proteinExistence type="predicted"/>
<accession>A0ABW4A2I6</accession>
<dbReference type="EMBL" id="JBHTMK010000005">
    <property type="protein sequence ID" value="MFD1364460.1"/>
    <property type="molecule type" value="Genomic_DNA"/>
</dbReference>
<comment type="caution">
    <text evidence="2">The sequence shown here is derived from an EMBL/GenBank/DDBJ whole genome shotgun (WGS) entry which is preliminary data.</text>
</comment>
<evidence type="ECO:0000256" key="1">
    <source>
        <dbReference type="SAM" id="MobiDB-lite"/>
    </source>
</evidence>
<feature type="region of interest" description="Disordered" evidence="1">
    <location>
        <begin position="23"/>
        <end position="69"/>
    </location>
</feature>
<dbReference type="RefSeq" id="WP_378078254.1">
    <property type="nucleotide sequence ID" value="NZ_JBHTMK010000005.1"/>
</dbReference>
<name>A0ABW4A2I6_9ACTN</name>